<reference evidence="1" key="1">
    <citation type="submission" date="2022-07" db="EMBL/GenBank/DDBJ databases">
        <authorList>
            <person name="Trinca V."/>
            <person name="Uliana J.V.C."/>
            <person name="Torres T.T."/>
            <person name="Ward R.J."/>
            <person name="Monesi N."/>
        </authorList>
    </citation>
    <scope>NUCLEOTIDE SEQUENCE</scope>
    <source>
        <strain evidence="1">HSMRA1968</strain>
        <tissue evidence="1">Whole embryos</tissue>
    </source>
</reference>
<accession>A0A9Q0S460</accession>
<organism evidence="1 2">
    <name type="scientific">Pseudolycoriella hygida</name>
    <dbReference type="NCBI Taxonomy" id="35572"/>
    <lineage>
        <taxon>Eukaryota</taxon>
        <taxon>Metazoa</taxon>
        <taxon>Ecdysozoa</taxon>
        <taxon>Arthropoda</taxon>
        <taxon>Hexapoda</taxon>
        <taxon>Insecta</taxon>
        <taxon>Pterygota</taxon>
        <taxon>Neoptera</taxon>
        <taxon>Endopterygota</taxon>
        <taxon>Diptera</taxon>
        <taxon>Nematocera</taxon>
        <taxon>Sciaroidea</taxon>
        <taxon>Sciaridae</taxon>
        <taxon>Pseudolycoriella</taxon>
    </lineage>
</organism>
<proteinExistence type="predicted"/>
<keyword evidence="2" id="KW-1185">Reference proteome</keyword>
<name>A0A9Q0S460_9DIPT</name>
<protein>
    <submittedName>
        <fullName evidence="1">Uncharacterized protein</fullName>
    </submittedName>
</protein>
<sequence>MNSKSEPTMEIPVSEENFKGWDEGLKNREAFSIMKSFYENINLKETKAFLKACIKSFYENINLKETKAFLKACIVKTFAKTFISKINFTPGNPMNQSNILVCLIEKFKERNYDDGEARKEVIKAFRRFRDAKHGTQ</sequence>
<dbReference type="AlphaFoldDB" id="A0A9Q0S460"/>
<dbReference type="EMBL" id="WJQU01000002">
    <property type="protein sequence ID" value="KAJ6642690.1"/>
    <property type="molecule type" value="Genomic_DNA"/>
</dbReference>
<dbReference type="Proteomes" id="UP001151699">
    <property type="component" value="Chromosome B"/>
</dbReference>
<gene>
    <name evidence="1" type="ORF">Bhyg_07643</name>
</gene>
<evidence type="ECO:0000313" key="1">
    <source>
        <dbReference type="EMBL" id="KAJ6642690.1"/>
    </source>
</evidence>
<comment type="caution">
    <text evidence="1">The sequence shown here is derived from an EMBL/GenBank/DDBJ whole genome shotgun (WGS) entry which is preliminary data.</text>
</comment>
<evidence type="ECO:0000313" key="2">
    <source>
        <dbReference type="Proteomes" id="UP001151699"/>
    </source>
</evidence>